<evidence type="ECO:0000313" key="4">
    <source>
        <dbReference type="EMBL" id="QOK98175.1"/>
    </source>
</evidence>
<dbReference type="GO" id="GO:0003700">
    <property type="term" value="F:DNA-binding transcription factor activity"/>
    <property type="evidence" value="ECO:0007669"/>
    <property type="project" value="InterPro"/>
</dbReference>
<evidence type="ECO:0000256" key="2">
    <source>
        <dbReference type="ARBA" id="ARBA00023163"/>
    </source>
</evidence>
<dbReference type="Proteomes" id="UP000593970">
    <property type="component" value="Chromosome"/>
</dbReference>
<dbReference type="AlphaFoldDB" id="A0AA92QCE4"/>
<gene>
    <name evidence="4" type="ORF">HF909_01345</name>
</gene>
<organism evidence="4 5">
    <name type="scientific">Ralstonia solanacearum</name>
    <name type="common">Pseudomonas solanacearum</name>
    <dbReference type="NCBI Taxonomy" id="305"/>
    <lineage>
        <taxon>Bacteria</taxon>
        <taxon>Pseudomonadati</taxon>
        <taxon>Pseudomonadota</taxon>
        <taxon>Betaproteobacteria</taxon>
        <taxon>Burkholderiales</taxon>
        <taxon>Burkholderiaceae</taxon>
        <taxon>Ralstonia</taxon>
        <taxon>Ralstonia solanacearum species complex</taxon>
    </lineage>
</organism>
<keyword evidence="2" id="KW-0804">Transcription</keyword>
<keyword evidence="1" id="KW-0805">Transcription regulation</keyword>
<dbReference type="Gene3D" id="1.10.10.60">
    <property type="entry name" value="Homeodomain-like"/>
    <property type="match status" value="1"/>
</dbReference>
<dbReference type="InterPro" id="IPR018060">
    <property type="entry name" value="HTH_AraC"/>
</dbReference>
<dbReference type="PANTHER" id="PTHR43436">
    <property type="entry name" value="ARAC-FAMILY TRANSCRIPTIONAL REGULATOR"/>
    <property type="match status" value="1"/>
</dbReference>
<dbReference type="PROSITE" id="PS01124">
    <property type="entry name" value="HTH_ARAC_FAMILY_2"/>
    <property type="match status" value="1"/>
</dbReference>
<dbReference type="GO" id="GO:0043565">
    <property type="term" value="F:sequence-specific DNA binding"/>
    <property type="evidence" value="ECO:0007669"/>
    <property type="project" value="InterPro"/>
</dbReference>
<sequence length="46" mass="5097">MLIQGSDASTAAFDVGYESPSQFSREYARQFGTSPRRDVGELLRQA</sequence>
<feature type="domain" description="HTH araC/xylS-type" evidence="3">
    <location>
        <begin position="1"/>
        <end position="41"/>
    </location>
</feature>
<accession>A0AA92QCE4</accession>
<evidence type="ECO:0000313" key="5">
    <source>
        <dbReference type="Proteomes" id="UP000593970"/>
    </source>
</evidence>
<dbReference type="SUPFAM" id="SSF46689">
    <property type="entry name" value="Homeodomain-like"/>
    <property type="match status" value="1"/>
</dbReference>
<evidence type="ECO:0000259" key="3">
    <source>
        <dbReference type="PROSITE" id="PS01124"/>
    </source>
</evidence>
<dbReference type="EMBL" id="CP051169">
    <property type="protein sequence ID" value="QOK98175.1"/>
    <property type="molecule type" value="Genomic_DNA"/>
</dbReference>
<name>A0AA92QCE4_RALSL</name>
<evidence type="ECO:0000256" key="1">
    <source>
        <dbReference type="ARBA" id="ARBA00023015"/>
    </source>
</evidence>
<proteinExistence type="predicted"/>
<protein>
    <submittedName>
        <fullName evidence="4">AraC family transcriptional regulator</fullName>
    </submittedName>
</protein>
<reference evidence="5" key="1">
    <citation type="submission" date="2020-04" db="EMBL/GenBank/DDBJ databases">
        <title>Ralstonia solanacearum UW576, UW763, UW773, and UW774.</title>
        <authorList>
            <person name="Steidl O."/>
            <person name="Truchon A."/>
            <person name="Allen C."/>
        </authorList>
    </citation>
    <scope>NUCLEOTIDE SEQUENCE [LARGE SCALE GENOMIC DNA]</scope>
    <source>
        <strain evidence="5">UW774</strain>
    </source>
</reference>
<dbReference type="InterPro" id="IPR009057">
    <property type="entry name" value="Homeodomain-like_sf"/>
</dbReference>
<dbReference type="PANTHER" id="PTHR43436:SF1">
    <property type="entry name" value="TRANSCRIPTIONAL REGULATORY PROTEIN"/>
    <property type="match status" value="1"/>
</dbReference>